<organism evidence="2 3">
    <name type="scientific">Dokdonia ponticola</name>
    <dbReference type="NCBI Taxonomy" id="2041041"/>
    <lineage>
        <taxon>Bacteria</taxon>
        <taxon>Pseudomonadati</taxon>
        <taxon>Bacteroidota</taxon>
        <taxon>Flavobacteriia</taxon>
        <taxon>Flavobacteriales</taxon>
        <taxon>Flavobacteriaceae</taxon>
        <taxon>Dokdonia</taxon>
    </lineage>
</organism>
<evidence type="ECO:0000313" key="2">
    <source>
        <dbReference type="EMBL" id="MFC4633260.1"/>
    </source>
</evidence>
<gene>
    <name evidence="2" type="ORF">ACFO3O_05040</name>
</gene>
<dbReference type="RefSeq" id="WP_379977456.1">
    <property type="nucleotide sequence ID" value="NZ_JBHSFV010000002.1"/>
</dbReference>
<dbReference type="Proteomes" id="UP001596043">
    <property type="component" value="Unassembled WGS sequence"/>
</dbReference>
<proteinExistence type="predicted"/>
<evidence type="ECO:0000313" key="3">
    <source>
        <dbReference type="Proteomes" id="UP001596043"/>
    </source>
</evidence>
<keyword evidence="3" id="KW-1185">Reference proteome</keyword>
<dbReference type="EMBL" id="JBHSFV010000002">
    <property type="protein sequence ID" value="MFC4633260.1"/>
    <property type="molecule type" value="Genomic_DNA"/>
</dbReference>
<reference evidence="3" key="1">
    <citation type="journal article" date="2019" name="Int. J. Syst. Evol. Microbiol.">
        <title>The Global Catalogue of Microorganisms (GCM) 10K type strain sequencing project: providing services to taxonomists for standard genome sequencing and annotation.</title>
        <authorList>
            <consortium name="The Broad Institute Genomics Platform"/>
            <consortium name="The Broad Institute Genome Sequencing Center for Infectious Disease"/>
            <person name="Wu L."/>
            <person name="Ma J."/>
        </authorList>
    </citation>
    <scope>NUCLEOTIDE SEQUENCE [LARGE SCALE GENOMIC DNA]</scope>
    <source>
        <strain evidence="3">YJ-61-S</strain>
    </source>
</reference>
<feature type="region of interest" description="Disordered" evidence="1">
    <location>
        <begin position="13"/>
        <end position="38"/>
    </location>
</feature>
<accession>A0ABV9HW48</accession>
<sequence>MLKTILNVKGVQELSRSQQKNTRGGLLDPSGNNSCGSSEVCPDGSNAVWSNECEGGCEYGTCDSGFHIYRPCETTGTEF</sequence>
<name>A0ABV9HW48_9FLAO</name>
<protein>
    <submittedName>
        <fullName evidence="2">Uncharacterized protein</fullName>
    </submittedName>
</protein>
<evidence type="ECO:0000256" key="1">
    <source>
        <dbReference type="SAM" id="MobiDB-lite"/>
    </source>
</evidence>
<comment type="caution">
    <text evidence="2">The sequence shown here is derived from an EMBL/GenBank/DDBJ whole genome shotgun (WGS) entry which is preliminary data.</text>
</comment>